<feature type="compositionally biased region" description="Basic and acidic residues" evidence="2">
    <location>
        <begin position="660"/>
        <end position="670"/>
    </location>
</feature>
<organism evidence="4 5">
    <name type="scientific">Bugula neritina</name>
    <name type="common">Brown bryozoan</name>
    <name type="synonym">Sertularia neritina</name>
    <dbReference type="NCBI Taxonomy" id="10212"/>
    <lineage>
        <taxon>Eukaryota</taxon>
        <taxon>Metazoa</taxon>
        <taxon>Spiralia</taxon>
        <taxon>Lophotrochozoa</taxon>
        <taxon>Bryozoa</taxon>
        <taxon>Gymnolaemata</taxon>
        <taxon>Cheilostomatida</taxon>
        <taxon>Flustrina</taxon>
        <taxon>Buguloidea</taxon>
        <taxon>Bugulidae</taxon>
        <taxon>Bugula</taxon>
    </lineage>
</organism>
<evidence type="ECO:0000313" key="4">
    <source>
        <dbReference type="EMBL" id="KAF6035702.1"/>
    </source>
</evidence>
<proteinExistence type="predicted"/>
<dbReference type="GO" id="GO:0045944">
    <property type="term" value="P:positive regulation of transcription by RNA polymerase II"/>
    <property type="evidence" value="ECO:0007669"/>
    <property type="project" value="TreeGrafter"/>
</dbReference>
<dbReference type="OrthoDB" id="10063916at2759"/>
<keyword evidence="1" id="KW-0863">Zinc-finger</keyword>
<keyword evidence="5" id="KW-1185">Reference proteome</keyword>
<protein>
    <recommendedName>
        <fullName evidence="3">C2H2-type domain-containing protein</fullName>
    </recommendedName>
</protein>
<dbReference type="PANTHER" id="PTHR12451">
    <property type="entry name" value="TRANSCRIPTION FACTOR CASTOR PROTEIN MING -RELATED"/>
    <property type="match status" value="1"/>
</dbReference>
<dbReference type="GO" id="GO:0045664">
    <property type="term" value="P:regulation of neuron differentiation"/>
    <property type="evidence" value="ECO:0007669"/>
    <property type="project" value="TreeGrafter"/>
</dbReference>
<gene>
    <name evidence="4" type="ORF">EB796_005986</name>
</gene>
<feature type="region of interest" description="Disordered" evidence="2">
    <location>
        <begin position="31"/>
        <end position="52"/>
    </location>
</feature>
<feature type="compositionally biased region" description="Basic and acidic residues" evidence="2">
    <location>
        <begin position="1050"/>
        <end position="1060"/>
    </location>
</feature>
<feature type="domain" description="C2H2-type" evidence="3">
    <location>
        <begin position="702"/>
        <end position="731"/>
    </location>
</feature>
<dbReference type="GO" id="GO:0000977">
    <property type="term" value="F:RNA polymerase II transcription regulatory region sequence-specific DNA binding"/>
    <property type="evidence" value="ECO:0007669"/>
    <property type="project" value="TreeGrafter"/>
</dbReference>
<feature type="region of interest" description="Disordered" evidence="2">
    <location>
        <begin position="644"/>
        <end position="670"/>
    </location>
</feature>
<evidence type="ECO:0000256" key="2">
    <source>
        <dbReference type="SAM" id="MobiDB-lite"/>
    </source>
</evidence>
<keyword evidence="1" id="KW-0862">Zinc</keyword>
<feature type="region of interest" description="Disordered" evidence="2">
    <location>
        <begin position="1039"/>
        <end position="1083"/>
    </location>
</feature>
<dbReference type="PROSITE" id="PS00028">
    <property type="entry name" value="ZINC_FINGER_C2H2_1"/>
    <property type="match status" value="7"/>
</dbReference>
<feature type="region of interest" description="Disordered" evidence="2">
    <location>
        <begin position="92"/>
        <end position="111"/>
    </location>
</feature>
<dbReference type="PANTHER" id="PTHR12451:SF0">
    <property type="entry name" value="ZINC FINGER PROTEIN CASTOR HOMOLOG 1"/>
    <property type="match status" value="1"/>
</dbReference>
<evidence type="ECO:0000313" key="5">
    <source>
        <dbReference type="Proteomes" id="UP000593567"/>
    </source>
</evidence>
<feature type="compositionally biased region" description="Polar residues" evidence="2">
    <location>
        <begin position="1062"/>
        <end position="1075"/>
    </location>
</feature>
<keyword evidence="1" id="KW-0479">Metal-binding</keyword>
<reference evidence="4" key="1">
    <citation type="submission" date="2020-06" db="EMBL/GenBank/DDBJ databases">
        <title>Draft genome of Bugula neritina, a colonial animal packing powerful symbionts and potential medicines.</title>
        <authorList>
            <person name="Rayko M."/>
        </authorList>
    </citation>
    <scope>NUCLEOTIDE SEQUENCE [LARGE SCALE GENOMIC DNA]</scope>
    <source>
        <strain evidence="4">Kwan_BN1</strain>
    </source>
</reference>
<evidence type="ECO:0000256" key="1">
    <source>
        <dbReference type="PROSITE-ProRule" id="PRU00042"/>
    </source>
</evidence>
<feature type="domain" description="C2H2-type" evidence="3">
    <location>
        <begin position="399"/>
        <end position="428"/>
    </location>
</feature>
<comment type="caution">
    <text evidence="4">The sequence shown here is derived from an EMBL/GenBank/DDBJ whole genome shotgun (WGS) entry which is preliminary data.</text>
</comment>
<dbReference type="Proteomes" id="UP000593567">
    <property type="component" value="Unassembled WGS sequence"/>
</dbReference>
<feature type="region of interest" description="Disordered" evidence="2">
    <location>
        <begin position="143"/>
        <end position="169"/>
    </location>
</feature>
<dbReference type="InterPro" id="IPR040373">
    <property type="entry name" value="CASZ1"/>
</dbReference>
<dbReference type="EMBL" id="VXIV02000842">
    <property type="protein sequence ID" value="KAF6035702.1"/>
    <property type="molecule type" value="Genomic_DNA"/>
</dbReference>
<feature type="region of interest" description="Disordered" evidence="2">
    <location>
        <begin position="1299"/>
        <end position="1340"/>
    </location>
</feature>
<feature type="compositionally biased region" description="Polar residues" evidence="2">
    <location>
        <begin position="1269"/>
        <end position="1283"/>
    </location>
</feature>
<accession>A0A7J7KAM3</accession>
<feature type="domain" description="C2H2-type" evidence="3">
    <location>
        <begin position="932"/>
        <end position="961"/>
    </location>
</feature>
<sequence length="1464" mass="161145">MSKLAAICAKLQGGAIAVKDTTTSPFDLQEGSFHSQPLFPTPKAESAAADGEPAQHVLAQPLVPFPSAALGVGGTGAEATIGVLKRKIAVAPSTGSSRRKKQKPAASSSLLDSTVNSDYSLNNAEDSKSVDSSEHSLYIDLPDDHVAADGGGQVSRNKSPFQQYSSASSTSLPNTAMLQALGTSDSSDFNCTAASQSLAALAQQASICKAEDMGNSRVASPASLSGESLNDSHGISFKLGASGGSGKPKKPLDHSKYLTRYTSAQQCGSSYCMGMNYREHFHCLDCPSRIIVKKEEMIRHYKWHKKREDSLQHGFMRYSPFDDCTSKFGPCAHNNKQTHYHCIQAGCNKVYVSTSDVQMHANYHRKASAIIMEGFQRFRATEDCGTPNCDFYNQRTTHFHCRRPACNFTFKNKADMEKHKTYHQKDEILAKDGFKKYMKYEHCPYNGCAYSKLSNHIHCMRPGCQYVLHSTSQLYPHKRKHEKKESDQAAYPGTSVSETLQQTLKGAAALAAQYVAPSTAATLNSLESQQMSASATTASDLLSTVARLSQGINLMSGMKAGGAPPINPFIPTLPAATKFLFFPCSVTDELLSDAVSESSAEQVFDKSLNLTPGRVLQPAAINWKTEKNKRLNNQAKSMMGHFRITPGEQSSSPGALAKGGADRETSGKSTEKQSELWKKYLTRYTANDPCNPRCWLLYKDHYHCNVDRCFNAFKNKDGVRDHARLHDNQEKITEQLFLTCPEGQQCSVEGCSFSEMSTHFHCKWMGCSKTIALEDDIFARLDHFQEHEFESRVSQATGKRGSQVALTSKLANKKRGRPPKIATAFPQICSDDRGFGDQLQKKNLVAQDSKVSYSNFSISRPCADELCKFRRESHYHCTSPRCHTSTNRLDVMHAHSVNFHNFVVIPENYAYFDRNVNCRGVNCSNNRNSCHYHCLRPGCHHSFMRHTTVVQHDKRHAEDDLNAKLPPKPPLLRMGVPSTAAHLTNATVPSPQASDMPGMTESPLIKQEINIRSLDRDDDPHSLSALVNMNNSNRTVKASGTFFPKSGQLENREVDNHDDSSEVSSSAGDQQTMSPATVGVTPIPPPSNSVIDGLGAQNSQASTMLNMLTQMLVLHQKSIAAAQLQQQQMLQAKEESSLVTVQDATWQRMLGRMYASPELPCSNVFCKKKQTEHYHCLECGTAFNQNNEAALKLHMSKHRKYVNRLGSSGSADSVLPGNTGSQFTQANQSQSIAKLMEAIAAQQNLAAAAAVENTSVAQKTPRRHAEVPDSSTDGQTTPSTSSNNVSAAMMKALQLQMANGVESKATEPSQSTNQNISLSDREEGESSAIDSAPDDETDSATMHHSMYKKFSKSKDCGYAKCVHCMISDHYHCLRAECTYSVVEQSKLPQHTKRHEKLDKIMGDDFKLYKQRSECGRIDCEFSSKSSHFHCLLCPYICTDASRILPHRKNHNSSSMVTSVDQSSV</sequence>
<feature type="region of interest" description="Disordered" evidence="2">
    <location>
        <begin position="1254"/>
        <end position="1283"/>
    </location>
</feature>
<dbReference type="GO" id="GO:0005634">
    <property type="term" value="C:nucleus"/>
    <property type="evidence" value="ECO:0007669"/>
    <property type="project" value="TreeGrafter"/>
</dbReference>
<dbReference type="PROSITE" id="PS50157">
    <property type="entry name" value="ZINC_FINGER_C2H2_2"/>
    <property type="match status" value="3"/>
</dbReference>
<dbReference type="GO" id="GO:0008270">
    <property type="term" value="F:zinc ion binding"/>
    <property type="evidence" value="ECO:0007669"/>
    <property type="project" value="UniProtKB-KW"/>
</dbReference>
<dbReference type="SMART" id="SM00355">
    <property type="entry name" value="ZnF_C2H2"/>
    <property type="match status" value="10"/>
</dbReference>
<dbReference type="InterPro" id="IPR013087">
    <property type="entry name" value="Znf_C2H2_type"/>
</dbReference>
<feature type="compositionally biased region" description="Polar residues" evidence="2">
    <location>
        <begin position="1306"/>
        <end position="1318"/>
    </location>
</feature>
<name>A0A7J7KAM3_BUGNE</name>
<dbReference type="GO" id="GO:0000981">
    <property type="term" value="F:DNA-binding transcription factor activity, RNA polymerase II-specific"/>
    <property type="evidence" value="ECO:0007669"/>
    <property type="project" value="TreeGrafter"/>
</dbReference>
<feature type="compositionally biased region" description="Polar residues" evidence="2">
    <location>
        <begin position="154"/>
        <end position="169"/>
    </location>
</feature>
<evidence type="ECO:0000259" key="3">
    <source>
        <dbReference type="PROSITE" id="PS50157"/>
    </source>
</evidence>